<reference evidence="2" key="1">
    <citation type="submission" date="2023-10" db="EMBL/GenBank/DDBJ databases">
        <title>Genome assembly of Pristionchus species.</title>
        <authorList>
            <person name="Yoshida K."/>
            <person name="Sommer R.J."/>
        </authorList>
    </citation>
    <scope>NUCLEOTIDE SEQUENCE</scope>
    <source>
        <strain evidence="2">RS5133</strain>
    </source>
</reference>
<gene>
    <name evidence="2" type="ORF">PFISCL1PPCAC_20135</name>
</gene>
<evidence type="ECO:0000313" key="2">
    <source>
        <dbReference type="EMBL" id="GMT28838.1"/>
    </source>
</evidence>
<name>A0AAV5WDR0_9BILA</name>
<feature type="compositionally biased region" description="Polar residues" evidence="1">
    <location>
        <begin position="11"/>
        <end position="25"/>
    </location>
</feature>
<evidence type="ECO:0000256" key="1">
    <source>
        <dbReference type="SAM" id="MobiDB-lite"/>
    </source>
</evidence>
<evidence type="ECO:0000313" key="3">
    <source>
        <dbReference type="Proteomes" id="UP001432322"/>
    </source>
</evidence>
<organism evidence="2 3">
    <name type="scientific">Pristionchus fissidentatus</name>
    <dbReference type="NCBI Taxonomy" id="1538716"/>
    <lineage>
        <taxon>Eukaryota</taxon>
        <taxon>Metazoa</taxon>
        <taxon>Ecdysozoa</taxon>
        <taxon>Nematoda</taxon>
        <taxon>Chromadorea</taxon>
        <taxon>Rhabditida</taxon>
        <taxon>Rhabditina</taxon>
        <taxon>Diplogasteromorpha</taxon>
        <taxon>Diplogasteroidea</taxon>
        <taxon>Neodiplogasteridae</taxon>
        <taxon>Pristionchus</taxon>
    </lineage>
</organism>
<proteinExistence type="predicted"/>
<feature type="compositionally biased region" description="Polar residues" evidence="1">
    <location>
        <begin position="40"/>
        <end position="65"/>
    </location>
</feature>
<protein>
    <submittedName>
        <fullName evidence="2">Uncharacterized protein</fullName>
    </submittedName>
</protein>
<feature type="region of interest" description="Disordered" evidence="1">
    <location>
        <begin position="1"/>
        <end position="71"/>
    </location>
</feature>
<dbReference type="EMBL" id="BTSY01000005">
    <property type="protein sequence ID" value="GMT28838.1"/>
    <property type="molecule type" value="Genomic_DNA"/>
</dbReference>
<keyword evidence="3" id="KW-1185">Reference proteome</keyword>
<dbReference type="Proteomes" id="UP001432322">
    <property type="component" value="Unassembled WGS sequence"/>
</dbReference>
<dbReference type="AlphaFoldDB" id="A0AAV5WDR0"/>
<feature type="non-terminal residue" evidence="2">
    <location>
        <position position="1"/>
    </location>
</feature>
<accession>A0AAV5WDR0</accession>
<feature type="compositionally biased region" description="Basic and acidic residues" evidence="1">
    <location>
        <begin position="1"/>
        <end position="10"/>
    </location>
</feature>
<comment type="caution">
    <text evidence="2">The sequence shown here is derived from an EMBL/GenBank/DDBJ whole genome shotgun (WGS) entry which is preliminary data.</text>
</comment>
<sequence length="71" mass="7882">DQQVKMDNHIANHQQFESTNGSSYAQRGGETRFGGCCDSQGFNQFTPTESQPSGVSNNEWNQVSIDSHRGF</sequence>